<dbReference type="eggNOG" id="arCOG01648">
    <property type="taxonomic scope" value="Archaea"/>
</dbReference>
<evidence type="ECO:0000313" key="5">
    <source>
        <dbReference type="EMBL" id="ELY50130.1"/>
    </source>
</evidence>
<keyword evidence="6" id="KW-1185">Reference proteome</keyword>
<dbReference type="PATRIC" id="fig|1227499.3.peg.3958"/>
<dbReference type="InterPro" id="IPR029058">
    <property type="entry name" value="AB_hydrolase_fold"/>
</dbReference>
<dbReference type="PANTHER" id="PTHR21661:SF35">
    <property type="entry name" value="EPOXIDE HYDROLASE"/>
    <property type="match status" value="1"/>
</dbReference>
<dbReference type="STRING" id="1227499.C493_19226"/>
<evidence type="ECO:0000259" key="4">
    <source>
        <dbReference type="Pfam" id="PF06441"/>
    </source>
</evidence>
<comment type="similarity">
    <text evidence="1">Belongs to the peptidase S33 family.</text>
</comment>
<dbReference type="OrthoDB" id="271132at2157"/>
<gene>
    <name evidence="5" type="ORF">C493_19226</name>
</gene>
<dbReference type="GO" id="GO:0004301">
    <property type="term" value="F:epoxide hydrolase activity"/>
    <property type="evidence" value="ECO:0007669"/>
    <property type="project" value="TreeGrafter"/>
</dbReference>
<keyword evidence="2" id="KW-0058">Aromatic hydrocarbons catabolism</keyword>
<dbReference type="RefSeq" id="WP_007261101.1">
    <property type="nucleotide sequence ID" value="NZ_AOHZ01000088.1"/>
</dbReference>
<dbReference type="InterPro" id="IPR010497">
    <property type="entry name" value="Epoxide_hydro_N"/>
</dbReference>
<sequence length="384" mass="43456">MTATDSIDPFEVDVDRSAIDDLRDRLAETRWPDQLPDADWEYGTDRVSLQDLCEYWRTEYDWNGFEDRFNEFDQYVTTIDGQRIHFYHVRSPESDATPLLMPHGWPGSVAEFLEVFGPLSDPAAHGGDPADAFHVVAPSLPGYGFSGPTDERGYDVAEMAAAFDRLMDRLEYDGYVVQGGDWGALIAAVLGANYPDRVDAIHANMLFSVPSRLDDPVGMVDEAEMDAYRETSEFYETGFGYHEIQSTRPQTLAYGLTDSPAGLAGWIVEKFREWSDGDDVDAAFGRDRLLDNISVYWLTGTINSSMRLYYETDVERTVPESVDVPTGHARYPAEIIKTPRSWAEETYDIARWNELPEGGHFAAMEVPDLFVEEVRSFVREVDVR</sequence>
<dbReference type="InterPro" id="IPR000639">
    <property type="entry name" value="Epox_hydrolase-like"/>
</dbReference>
<dbReference type="GO" id="GO:0097176">
    <property type="term" value="P:epoxide metabolic process"/>
    <property type="evidence" value="ECO:0007669"/>
    <property type="project" value="TreeGrafter"/>
</dbReference>
<dbReference type="Proteomes" id="UP000011602">
    <property type="component" value="Unassembled WGS sequence"/>
</dbReference>
<dbReference type="PIRSF" id="PIRSF001112">
    <property type="entry name" value="Epoxide_hydrolase"/>
    <property type="match status" value="1"/>
</dbReference>
<organism evidence="5 6">
    <name type="scientific">Natronolimnohabitans innermongolicus JCM 12255</name>
    <dbReference type="NCBI Taxonomy" id="1227499"/>
    <lineage>
        <taxon>Archaea</taxon>
        <taxon>Methanobacteriati</taxon>
        <taxon>Methanobacteriota</taxon>
        <taxon>Stenosarchaea group</taxon>
        <taxon>Halobacteria</taxon>
        <taxon>Halobacteriales</taxon>
        <taxon>Natrialbaceae</taxon>
        <taxon>Natronolimnohabitans</taxon>
    </lineage>
</organism>
<evidence type="ECO:0000313" key="6">
    <source>
        <dbReference type="Proteomes" id="UP000011602"/>
    </source>
</evidence>
<dbReference type="Gene3D" id="3.40.50.1820">
    <property type="entry name" value="alpha/beta hydrolase"/>
    <property type="match status" value="1"/>
</dbReference>
<reference evidence="5 6" key="1">
    <citation type="journal article" date="2014" name="PLoS Genet.">
        <title>Phylogenetically driven sequencing of extremely halophilic archaea reveals strategies for static and dynamic osmo-response.</title>
        <authorList>
            <person name="Becker E.A."/>
            <person name="Seitzer P.M."/>
            <person name="Tritt A."/>
            <person name="Larsen D."/>
            <person name="Krusor M."/>
            <person name="Yao A.I."/>
            <person name="Wu D."/>
            <person name="Madern D."/>
            <person name="Eisen J.A."/>
            <person name="Darling A.E."/>
            <person name="Facciotti M.T."/>
        </authorList>
    </citation>
    <scope>NUCLEOTIDE SEQUENCE [LARGE SCALE GENOMIC DNA]</scope>
    <source>
        <strain evidence="5 6">JCM 12255</strain>
    </source>
</reference>
<dbReference type="SUPFAM" id="SSF53474">
    <property type="entry name" value="alpha/beta-Hydrolases"/>
    <property type="match status" value="1"/>
</dbReference>
<dbReference type="PANTHER" id="PTHR21661">
    <property type="entry name" value="EPOXIDE HYDROLASE 1-RELATED"/>
    <property type="match status" value="1"/>
</dbReference>
<dbReference type="Pfam" id="PF06441">
    <property type="entry name" value="EHN"/>
    <property type="match status" value="1"/>
</dbReference>
<evidence type="ECO:0000256" key="3">
    <source>
        <dbReference type="ARBA" id="ARBA00022801"/>
    </source>
</evidence>
<name>L9WKV9_9EURY</name>
<dbReference type="AlphaFoldDB" id="L9WKV9"/>
<keyword evidence="3 5" id="KW-0378">Hydrolase</keyword>
<dbReference type="EMBL" id="AOHZ01000088">
    <property type="protein sequence ID" value="ELY50130.1"/>
    <property type="molecule type" value="Genomic_DNA"/>
</dbReference>
<dbReference type="InterPro" id="IPR016292">
    <property type="entry name" value="Epoxide_hydrolase"/>
</dbReference>
<dbReference type="PRINTS" id="PR00412">
    <property type="entry name" value="EPOXHYDRLASE"/>
</dbReference>
<comment type="caution">
    <text evidence="5">The sequence shown here is derived from an EMBL/GenBank/DDBJ whole genome shotgun (WGS) entry which is preliminary data.</text>
</comment>
<feature type="domain" description="Epoxide hydrolase N-terminal" evidence="4">
    <location>
        <begin position="7"/>
        <end position="112"/>
    </location>
</feature>
<accession>L9WKV9</accession>
<protein>
    <submittedName>
        <fullName evidence="5">Epoxide hydrolase</fullName>
    </submittedName>
</protein>
<proteinExistence type="inferred from homology"/>
<evidence type="ECO:0000256" key="2">
    <source>
        <dbReference type="ARBA" id="ARBA00022797"/>
    </source>
</evidence>
<evidence type="ECO:0000256" key="1">
    <source>
        <dbReference type="ARBA" id="ARBA00010088"/>
    </source>
</evidence>